<dbReference type="Proteomes" id="UP000198844">
    <property type="component" value="Unassembled WGS sequence"/>
</dbReference>
<dbReference type="EMBL" id="FPBH01000039">
    <property type="protein sequence ID" value="SFU25664.1"/>
    <property type="molecule type" value="Genomic_DNA"/>
</dbReference>
<sequence>MLFASARMLPASKAMISFGVATVTAAIVLTAHGQTIAQPTGKNCDTPTTPFCDALMKPIAGWSGHIFKLAQNYPSTAPTDAQPWRKLNPYTEPGQYLQSVLEYFYEGNIRSSVEDSFDPALNSVRGWYNAPWQDHGVNGREFVHGLTRERTSLSQELDPKQTLQWSNYAVGFYNAPGGVTIGKVWAKHGDPNPDLADMPEGTVAAKLLFTTAPVDQVPYLAGSPEWQAYVYTGVGDPRLHPLNIRSIQKVRLLQIDIAVKDSRAKETGWIFGTFIYGGGPGHASDPAVTGWRNVFPVGVMWGNDPDYPSTGQLKQTWLNPDVNMSHVGYQGRLNGPVDNPNSSCMSCHSTAELPQGQMVPSGSDDVARWFRNIPSGEPFDSGRKPLDYSLQLEVGLVNFLQTHPDIFPTSMPAAQVKQVHNDKNKPLSRAGVQ</sequence>
<gene>
    <name evidence="1" type="ORF">SAMN05192563_103968</name>
</gene>
<protein>
    <recommendedName>
        <fullName evidence="3">Cytochrome c domain-containing protein</fullName>
    </recommendedName>
</protein>
<accession>A0A1I7EP14</accession>
<dbReference type="AlphaFoldDB" id="A0A1I7EP14"/>
<evidence type="ECO:0008006" key="3">
    <source>
        <dbReference type="Google" id="ProtNLM"/>
    </source>
</evidence>
<evidence type="ECO:0000313" key="1">
    <source>
        <dbReference type="EMBL" id="SFU25664.1"/>
    </source>
</evidence>
<organism evidence="1 2">
    <name type="scientific">Paraburkholderia aspalathi</name>
    <dbReference type="NCBI Taxonomy" id="1324617"/>
    <lineage>
        <taxon>Bacteria</taxon>
        <taxon>Pseudomonadati</taxon>
        <taxon>Pseudomonadota</taxon>
        <taxon>Betaproteobacteria</taxon>
        <taxon>Burkholderiales</taxon>
        <taxon>Burkholderiaceae</taxon>
        <taxon>Paraburkholderia</taxon>
    </lineage>
</organism>
<name>A0A1I7EP14_9BURK</name>
<evidence type="ECO:0000313" key="2">
    <source>
        <dbReference type="Proteomes" id="UP000198844"/>
    </source>
</evidence>
<proteinExistence type="predicted"/>
<reference evidence="1 2" key="1">
    <citation type="submission" date="2016-10" db="EMBL/GenBank/DDBJ databases">
        <authorList>
            <person name="de Groot N.N."/>
        </authorList>
    </citation>
    <scope>NUCLEOTIDE SEQUENCE [LARGE SCALE GENOMIC DNA]</scope>
    <source>
        <strain evidence="1 2">LMG 27731</strain>
    </source>
</reference>